<evidence type="ECO:0000313" key="6">
    <source>
        <dbReference type="Proteomes" id="UP000054248"/>
    </source>
</evidence>
<feature type="compositionally biased region" description="Low complexity" evidence="2">
    <location>
        <begin position="101"/>
        <end position="142"/>
    </location>
</feature>
<dbReference type="InterPro" id="IPR051477">
    <property type="entry name" value="Expansin_CellWall"/>
</dbReference>
<reference evidence="6" key="2">
    <citation type="submission" date="2015-01" db="EMBL/GenBank/DDBJ databases">
        <title>Evolutionary Origins and Diversification of the Mycorrhizal Mutualists.</title>
        <authorList>
            <consortium name="DOE Joint Genome Institute"/>
            <consortium name="Mycorrhizal Genomics Consortium"/>
            <person name="Kohler A."/>
            <person name="Kuo A."/>
            <person name="Nagy L.G."/>
            <person name="Floudas D."/>
            <person name="Copeland A."/>
            <person name="Barry K.W."/>
            <person name="Cichocki N."/>
            <person name="Veneault-Fourrey C."/>
            <person name="LaButti K."/>
            <person name="Lindquist E.A."/>
            <person name="Lipzen A."/>
            <person name="Lundell T."/>
            <person name="Morin E."/>
            <person name="Murat C."/>
            <person name="Riley R."/>
            <person name="Ohm R."/>
            <person name="Sun H."/>
            <person name="Tunlid A."/>
            <person name="Henrissat B."/>
            <person name="Grigoriev I.V."/>
            <person name="Hibbett D.S."/>
            <person name="Martin F."/>
        </authorList>
    </citation>
    <scope>NUCLEOTIDE SEQUENCE [LARGE SCALE GENOMIC DNA]</scope>
    <source>
        <strain evidence="6">MUT 4182</strain>
    </source>
</reference>
<feature type="signal peptide" evidence="3">
    <location>
        <begin position="1"/>
        <end position="22"/>
    </location>
</feature>
<proteinExistence type="predicted"/>
<feature type="compositionally biased region" description="Acidic residues" evidence="2">
    <location>
        <begin position="87"/>
        <end position="100"/>
    </location>
</feature>
<reference evidence="5 6" key="1">
    <citation type="submission" date="2014-04" db="EMBL/GenBank/DDBJ databases">
        <authorList>
            <consortium name="DOE Joint Genome Institute"/>
            <person name="Kuo A."/>
            <person name="Girlanda M."/>
            <person name="Perotto S."/>
            <person name="Kohler A."/>
            <person name="Nagy L.G."/>
            <person name="Floudas D."/>
            <person name="Copeland A."/>
            <person name="Barry K.W."/>
            <person name="Cichocki N."/>
            <person name="Veneault-Fourrey C."/>
            <person name="LaButti K."/>
            <person name="Lindquist E.A."/>
            <person name="Lipzen A."/>
            <person name="Lundell T."/>
            <person name="Morin E."/>
            <person name="Murat C."/>
            <person name="Sun H."/>
            <person name="Tunlid A."/>
            <person name="Henrissat B."/>
            <person name="Grigoriev I.V."/>
            <person name="Hibbett D.S."/>
            <person name="Martin F."/>
            <person name="Nordberg H.P."/>
            <person name="Cantor M.N."/>
            <person name="Hua S.X."/>
        </authorList>
    </citation>
    <scope>NUCLEOTIDE SEQUENCE [LARGE SCALE GENOMIC DNA]</scope>
    <source>
        <strain evidence="5 6">MUT 4182</strain>
    </source>
</reference>
<dbReference type="EMBL" id="KN822998">
    <property type="protein sequence ID" value="KIO28179.1"/>
    <property type="molecule type" value="Genomic_DNA"/>
</dbReference>
<evidence type="ECO:0000313" key="5">
    <source>
        <dbReference type="EMBL" id="KIO28179.1"/>
    </source>
</evidence>
<dbReference type="PANTHER" id="PTHR31836:SF24">
    <property type="entry name" value="RLPA-LIKE PROTEIN DOUBLE-PSI BETA-BARREL DOMAIN-CONTAINING PROTEIN"/>
    <property type="match status" value="1"/>
</dbReference>
<dbReference type="SUPFAM" id="SSF50685">
    <property type="entry name" value="Barwin-like endoglucanases"/>
    <property type="match status" value="1"/>
</dbReference>
<dbReference type="Pfam" id="PF03330">
    <property type="entry name" value="DPBB_1"/>
    <property type="match status" value="1"/>
</dbReference>
<name>A0A0C3QMP8_9AGAM</name>
<dbReference type="InterPro" id="IPR036908">
    <property type="entry name" value="RlpA-like_sf"/>
</dbReference>
<dbReference type="STRING" id="1051891.A0A0C3QMP8"/>
<feature type="domain" description="RlpA-like protein double-psi beta-barrel" evidence="4">
    <location>
        <begin position="148"/>
        <end position="244"/>
    </location>
</feature>
<accession>A0A0C3QMP8</accession>
<dbReference type="InterPro" id="IPR009009">
    <property type="entry name" value="RlpA-like_DPBB"/>
</dbReference>
<feature type="chain" id="PRO_5002180770" description="RlpA-like protein double-psi beta-barrel domain-containing protein" evidence="3">
    <location>
        <begin position="23"/>
        <end position="248"/>
    </location>
</feature>
<keyword evidence="6" id="KW-1185">Reference proteome</keyword>
<evidence type="ECO:0000256" key="1">
    <source>
        <dbReference type="ARBA" id="ARBA00022729"/>
    </source>
</evidence>
<dbReference type="Proteomes" id="UP000054248">
    <property type="component" value="Unassembled WGS sequence"/>
</dbReference>
<dbReference type="PANTHER" id="PTHR31836">
    <property type="match status" value="1"/>
</dbReference>
<organism evidence="5 6">
    <name type="scientific">Tulasnella calospora MUT 4182</name>
    <dbReference type="NCBI Taxonomy" id="1051891"/>
    <lineage>
        <taxon>Eukaryota</taxon>
        <taxon>Fungi</taxon>
        <taxon>Dikarya</taxon>
        <taxon>Basidiomycota</taxon>
        <taxon>Agaricomycotina</taxon>
        <taxon>Agaricomycetes</taxon>
        <taxon>Cantharellales</taxon>
        <taxon>Tulasnellaceae</taxon>
        <taxon>Tulasnella</taxon>
    </lineage>
</organism>
<dbReference type="CDD" id="cd22191">
    <property type="entry name" value="DPBB_RlpA_EXP_N-like"/>
    <property type="match status" value="1"/>
</dbReference>
<dbReference type="HOGENOM" id="CLU_046371_0_0_1"/>
<dbReference type="AlphaFoldDB" id="A0A0C3QMP8"/>
<keyword evidence="1 3" id="KW-0732">Signal</keyword>
<sequence>MAFTKLFVAAVAVFALATSVAAAPVAKAWDESKFEPYDTYHARYIALKCQDKHNTKFFDTCCGPLAHGQALSTRPAECKPTTTSSTQDDDGEDCDDEGDEGATTLNPTTTTKAATTTTKKATTTTTKKTTTTTKPATTTKAASGATHTGHGTWYTQNGVAGACGKKHSDSDLIGAMNFHLYGNVDKVSSTCGKKVLITNTKNGKQVTITLADACPSCNGSGDIDLSLGAFKKLDALDTGLINIKWQYV</sequence>
<evidence type="ECO:0000256" key="3">
    <source>
        <dbReference type="SAM" id="SignalP"/>
    </source>
</evidence>
<gene>
    <name evidence="5" type="ORF">M407DRAFT_184229</name>
</gene>
<dbReference type="Gene3D" id="2.40.40.10">
    <property type="entry name" value="RlpA-like domain"/>
    <property type="match status" value="1"/>
</dbReference>
<feature type="region of interest" description="Disordered" evidence="2">
    <location>
        <begin position="72"/>
        <end position="150"/>
    </location>
</feature>
<evidence type="ECO:0000259" key="4">
    <source>
        <dbReference type="Pfam" id="PF03330"/>
    </source>
</evidence>
<dbReference type="OrthoDB" id="406505at2759"/>
<evidence type="ECO:0000256" key="2">
    <source>
        <dbReference type="SAM" id="MobiDB-lite"/>
    </source>
</evidence>
<protein>
    <recommendedName>
        <fullName evidence="4">RlpA-like protein double-psi beta-barrel domain-containing protein</fullName>
    </recommendedName>
</protein>